<keyword evidence="6" id="KW-0695">RNA-directed DNA polymerase</keyword>
<feature type="domain" description="RNase H type-1" evidence="7">
    <location>
        <begin position="67"/>
        <end position="129"/>
    </location>
</feature>
<dbReference type="InterPro" id="IPR002156">
    <property type="entry name" value="RNaseH_domain"/>
</dbReference>
<dbReference type="GO" id="GO:0004523">
    <property type="term" value="F:RNA-DNA hybrid ribonuclease activity"/>
    <property type="evidence" value="ECO:0007669"/>
    <property type="project" value="InterPro"/>
</dbReference>
<feature type="domain" description="Reverse transcriptase RNase H-like" evidence="8">
    <location>
        <begin position="2"/>
        <end position="56"/>
    </location>
</feature>
<evidence type="ECO:0000313" key="9">
    <source>
        <dbReference type="EMBL" id="KYP36246.1"/>
    </source>
</evidence>
<dbReference type="InterPro" id="IPR041373">
    <property type="entry name" value="RT_RNaseH"/>
</dbReference>
<keyword evidence="4" id="KW-0255">Endonuclease</keyword>
<dbReference type="PANTHER" id="PTHR48475:SF2">
    <property type="entry name" value="RIBONUCLEASE H"/>
    <property type="match status" value="1"/>
</dbReference>
<dbReference type="Pfam" id="PF17917">
    <property type="entry name" value="RT_RNaseH"/>
    <property type="match status" value="1"/>
</dbReference>
<keyword evidence="3" id="KW-0540">Nuclease</keyword>
<dbReference type="InterPro" id="IPR012337">
    <property type="entry name" value="RNaseH-like_sf"/>
</dbReference>
<evidence type="ECO:0000259" key="7">
    <source>
        <dbReference type="Pfam" id="PF13456"/>
    </source>
</evidence>
<evidence type="ECO:0000259" key="8">
    <source>
        <dbReference type="Pfam" id="PF17917"/>
    </source>
</evidence>
<evidence type="ECO:0000256" key="4">
    <source>
        <dbReference type="ARBA" id="ARBA00022759"/>
    </source>
</evidence>
<dbReference type="EMBL" id="KQ484244">
    <property type="protein sequence ID" value="KYP36246.1"/>
    <property type="molecule type" value="Genomic_DNA"/>
</dbReference>
<evidence type="ECO:0000256" key="5">
    <source>
        <dbReference type="ARBA" id="ARBA00022801"/>
    </source>
</evidence>
<dbReference type="GO" id="GO:0003964">
    <property type="term" value="F:RNA-directed DNA polymerase activity"/>
    <property type="evidence" value="ECO:0007669"/>
    <property type="project" value="UniProtKB-KW"/>
</dbReference>
<dbReference type="SUPFAM" id="SSF53098">
    <property type="entry name" value="Ribonuclease H-like"/>
    <property type="match status" value="1"/>
</dbReference>
<dbReference type="Proteomes" id="UP000075243">
    <property type="component" value="Unassembled WGS sequence"/>
</dbReference>
<evidence type="ECO:0000256" key="3">
    <source>
        <dbReference type="ARBA" id="ARBA00022722"/>
    </source>
</evidence>
<reference evidence="9" key="1">
    <citation type="journal article" date="2012" name="Nat. Biotechnol.">
        <title>Draft genome sequence of pigeonpea (Cajanus cajan), an orphan legume crop of resource-poor farmers.</title>
        <authorList>
            <person name="Varshney R.K."/>
            <person name="Chen W."/>
            <person name="Li Y."/>
            <person name="Bharti A.K."/>
            <person name="Saxena R.K."/>
            <person name="Schlueter J.A."/>
            <person name="Donoghue M.T."/>
            <person name="Azam S."/>
            <person name="Fan G."/>
            <person name="Whaley A.M."/>
            <person name="Farmer A.D."/>
            <person name="Sheridan J."/>
            <person name="Iwata A."/>
            <person name="Tuteja R."/>
            <person name="Penmetsa R.V."/>
            <person name="Wu W."/>
            <person name="Upadhyaya H.D."/>
            <person name="Yang S.P."/>
            <person name="Shah T."/>
            <person name="Saxena K.B."/>
            <person name="Michael T."/>
            <person name="McCombie W.R."/>
            <person name="Yang B."/>
            <person name="Zhang G."/>
            <person name="Yang H."/>
            <person name="Wang J."/>
            <person name="Spillane C."/>
            <person name="Cook D.R."/>
            <person name="May G.D."/>
            <person name="Xu X."/>
            <person name="Jackson S.A."/>
        </authorList>
    </citation>
    <scope>NUCLEOTIDE SEQUENCE [LARGE SCALE GENOMIC DNA]</scope>
</reference>
<evidence type="ECO:0008006" key="11">
    <source>
        <dbReference type="Google" id="ProtNLM"/>
    </source>
</evidence>
<proteinExistence type="predicted"/>
<dbReference type="AlphaFoldDB" id="A0A151R135"/>
<accession>A0A151R135</accession>
<dbReference type="Gene3D" id="3.30.420.10">
    <property type="entry name" value="Ribonuclease H-like superfamily/Ribonuclease H"/>
    <property type="match status" value="1"/>
</dbReference>
<name>A0A151R135_CAJCA</name>
<organism evidence="9 10">
    <name type="scientific">Cajanus cajan</name>
    <name type="common">Pigeon pea</name>
    <name type="synonym">Cajanus indicus</name>
    <dbReference type="NCBI Taxonomy" id="3821"/>
    <lineage>
        <taxon>Eukaryota</taxon>
        <taxon>Viridiplantae</taxon>
        <taxon>Streptophyta</taxon>
        <taxon>Embryophyta</taxon>
        <taxon>Tracheophyta</taxon>
        <taxon>Spermatophyta</taxon>
        <taxon>Magnoliopsida</taxon>
        <taxon>eudicotyledons</taxon>
        <taxon>Gunneridae</taxon>
        <taxon>Pentapetalae</taxon>
        <taxon>rosids</taxon>
        <taxon>fabids</taxon>
        <taxon>Fabales</taxon>
        <taxon>Fabaceae</taxon>
        <taxon>Papilionoideae</taxon>
        <taxon>50 kb inversion clade</taxon>
        <taxon>NPAAA clade</taxon>
        <taxon>indigoferoid/millettioid clade</taxon>
        <taxon>Phaseoleae</taxon>
        <taxon>Cajanus</taxon>
    </lineage>
</organism>
<keyword evidence="10" id="KW-1185">Reference proteome</keyword>
<evidence type="ECO:0000313" key="10">
    <source>
        <dbReference type="Proteomes" id="UP000075243"/>
    </source>
</evidence>
<dbReference type="OMA" id="INGECHE"/>
<dbReference type="InterPro" id="IPR036397">
    <property type="entry name" value="RNaseH_sf"/>
</dbReference>
<keyword evidence="5" id="KW-0378">Hydrolase</keyword>
<gene>
    <name evidence="9" type="ORF">KK1_042651</name>
</gene>
<dbReference type="Pfam" id="PF13456">
    <property type="entry name" value="RVT_3"/>
    <property type="match status" value="1"/>
</dbReference>
<keyword evidence="1" id="KW-0808">Transferase</keyword>
<evidence type="ECO:0000256" key="6">
    <source>
        <dbReference type="ARBA" id="ARBA00022918"/>
    </source>
</evidence>
<evidence type="ECO:0000256" key="2">
    <source>
        <dbReference type="ARBA" id="ARBA00022695"/>
    </source>
</evidence>
<sequence>MIEKLTLALVTAARRLRPYFQSHQVVVKTDYPIKQILRKPELAGRMIAWLVELSEFGIQYEKQSLKFSFKVTNNQAEYEALLAGLRLAHDLGARKVSCNSDSKLMVEQLSGTYQAKDTLLQRYFHVVSHQISS</sequence>
<keyword evidence="2" id="KW-0548">Nucleotidyltransferase</keyword>
<dbReference type="PANTHER" id="PTHR48475">
    <property type="entry name" value="RIBONUCLEASE H"/>
    <property type="match status" value="1"/>
</dbReference>
<protein>
    <recommendedName>
        <fullName evidence="11">RNase H type-1 domain-containing protein</fullName>
    </recommendedName>
</protein>
<dbReference type="Gramene" id="C.cajan_45356.t">
    <property type="protein sequence ID" value="C.cajan_45356.t"/>
    <property type="gene ID" value="C.cajan_45356"/>
</dbReference>
<dbReference type="GO" id="GO:0003676">
    <property type="term" value="F:nucleic acid binding"/>
    <property type="evidence" value="ECO:0007669"/>
    <property type="project" value="InterPro"/>
</dbReference>
<evidence type="ECO:0000256" key="1">
    <source>
        <dbReference type="ARBA" id="ARBA00022679"/>
    </source>
</evidence>